<protein>
    <submittedName>
        <fullName evidence="2">Uncharacterized protein</fullName>
    </submittedName>
</protein>
<dbReference type="Proteomes" id="UP000006868">
    <property type="component" value="Chromosome"/>
</dbReference>
<gene>
    <name evidence="2" type="ORF">PPSC2_10010</name>
</gene>
<reference evidence="2 3" key="1">
    <citation type="journal article" date="2011" name="J. Bacteriol.">
        <title>Complete genome sequence of Paenibacillus polymyxa SC2, a strain of plant growth-promoting Rhizobacterium with broad-spectrum antimicrobial activity.</title>
        <authorList>
            <person name="Ma M."/>
            <person name="Wang C."/>
            <person name="Ding Y."/>
            <person name="Li L."/>
            <person name="Shen D."/>
            <person name="Jiang X."/>
            <person name="Guan D."/>
            <person name="Cao F."/>
            <person name="Chen H."/>
            <person name="Feng R."/>
            <person name="Wang X."/>
            <person name="Ge Y."/>
            <person name="Yao L."/>
            <person name="Bing X."/>
            <person name="Yang X."/>
            <person name="Li J."/>
            <person name="Du B."/>
        </authorList>
    </citation>
    <scope>NUCLEOTIDE SEQUENCE [LARGE SCALE GENOMIC DNA]</scope>
    <source>
        <strain evidence="2 3">SC2</strain>
    </source>
</reference>
<dbReference type="PATRIC" id="fig|886882.15.peg.2108"/>
<proteinExistence type="predicted"/>
<dbReference type="HOGENOM" id="CLU_169649_0_0_9"/>
<dbReference type="OrthoDB" id="2476294at2"/>
<name>A0A0D5ZCG3_PAEPS</name>
<accession>A0A0D5ZCG3</accession>
<dbReference type="AlphaFoldDB" id="A0A0D5ZCG3"/>
<organism evidence="2 3">
    <name type="scientific">Paenibacillus polymyxa (strain SC2)</name>
    <name type="common">Bacillus polymyxa</name>
    <dbReference type="NCBI Taxonomy" id="886882"/>
    <lineage>
        <taxon>Bacteria</taxon>
        <taxon>Bacillati</taxon>
        <taxon>Bacillota</taxon>
        <taxon>Bacilli</taxon>
        <taxon>Bacillales</taxon>
        <taxon>Paenibacillaceae</taxon>
        <taxon>Paenibacillus</taxon>
    </lineage>
</organism>
<dbReference type="EMBL" id="CP002213">
    <property type="protein sequence ID" value="AKA44227.1"/>
    <property type="molecule type" value="Genomic_DNA"/>
</dbReference>
<dbReference type="KEGG" id="ppm:PPSC2_10010"/>
<evidence type="ECO:0000256" key="1">
    <source>
        <dbReference type="SAM" id="MobiDB-lite"/>
    </source>
</evidence>
<sequence length="106" mass="11905">MSLKAVELQIAVPRTSEAGKYHSESQQRPMNDQALLGQKTALETENTRQRSGAIDQSAETFVGERQTGEQSRDSSQQSRSRSDETELPKEHPAEHPYKGHHIDFSL</sequence>
<dbReference type="STRING" id="1406.LK13_22480"/>
<feature type="region of interest" description="Disordered" evidence="1">
    <location>
        <begin position="1"/>
        <end position="106"/>
    </location>
</feature>
<evidence type="ECO:0000313" key="2">
    <source>
        <dbReference type="EMBL" id="AKA44227.1"/>
    </source>
</evidence>
<feature type="compositionally biased region" description="Basic and acidic residues" evidence="1">
    <location>
        <begin position="80"/>
        <end position="106"/>
    </location>
</feature>
<dbReference type="RefSeq" id="WP_043885928.1">
    <property type="nucleotide sequence ID" value="NC_014622.2"/>
</dbReference>
<evidence type="ECO:0000313" key="3">
    <source>
        <dbReference type="Proteomes" id="UP000006868"/>
    </source>
</evidence>